<name>A0A2Z6DXQ4_HYDTE</name>
<dbReference type="PROSITE" id="PS50928">
    <property type="entry name" value="ABC_TM1"/>
    <property type="match status" value="1"/>
</dbReference>
<dbReference type="EMBL" id="AP018558">
    <property type="protein sequence ID" value="BBD77276.1"/>
    <property type="molecule type" value="Genomic_DNA"/>
</dbReference>
<dbReference type="PANTHER" id="PTHR30465:SF0">
    <property type="entry name" value="OLIGOPEPTIDE TRANSPORT SYSTEM PERMEASE PROTEIN APPB"/>
    <property type="match status" value="1"/>
</dbReference>
<keyword evidence="4 7" id="KW-0812">Transmembrane</keyword>
<dbReference type="GO" id="GO:0005886">
    <property type="term" value="C:plasma membrane"/>
    <property type="evidence" value="ECO:0007669"/>
    <property type="project" value="UniProtKB-SubCell"/>
</dbReference>
<keyword evidence="5 7" id="KW-1133">Transmembrane helix</keyword>
<feature type="transmembrane region" description="Helical" evidence="7">
    <location>
        <begin position="9"/>
        <end position="30"/>
    </location>
</feature>
<comment type="subcellular location">
    <subcellularLocation>
        <location evidence="1 7">Cell membrane</location>
        <topology evidence="1 7">Multi-pass membrane protein</topology>
    </subcellularLocation>
</comment>
<dbReference type="CDD" id="cd06261">
    <property type="entry name" value="TM_PBP2"/>
    <property type="match status" value="1"/>
</dbReference>
<feature type="transmembrane region" description="Helical" evidence="7">
    <location>
        <begin position="274"/>
        <end position="293"/>
    </location>
</feature>
<dbReference type="GO" id="GO:0055085">
    <property type="term" value="P:transmembrane transport"/>
    <property type="evidence" value="ECO:0007669"/>
    <property type="project" value="InterPro"/>
</dbReference>
<dbReference type="Pfam" id="PF00528">
    <property type="entry name" value="BPD_transp_1"/>
    <property type="match status" value="1"/>
</dbReference>
<dbReference type="Gene3D" id="1.10.3720.10">
    <property type="entry name" value="MetI-like"/>
    <property type="match status" value="1"/>
</dbReference>
<feature type="transmembrane region" description="Helical" evidence="7">
    <location>
        <begin position="211"/>
        <end position="232"/>
    </location>
</feature>
<dbReference type="PANTHER" id="PTHR30465">
    <property type="entry name" value="INNER MEMBRANE ABC TRANSPORTER"/>
    <property type="match status" value="1"/>
</dbReference>
<evidence type="ECO:0000313" key="9">
    <source>
        <dbReference type="EMBL" id="BBD77276.1"/>
    </source>
</evidence>
<reference evidence="9 10" key="1">
    <citation type="submission" date="2018-04" db="EMBL/GenBank/DDBJ databases">
        <title>Complete genome sequence of Hydrogenophilus thermoluteolus TH-1.</title>
        <authorList>
            <person name="Arai H."/>
        </authorList>
    </citation>
    <scope>NUCLEOTIDE SEQUENCE [LARGE SCALE GENOMIC DNA]</scope>
    <source>
        <strain evidence="9 10">TH-1</strain>
    </source>
</reference>
<evidence type="ECO:0000259" key="8">
    <source>
        <dbReference type="PROSITE" id="PS50928"/>
    </source>
</evidence>
<feature type="transmembrane region" description="Helical" evidence="7">
    <location>
        <begin position="332"/>
        <end position="357"/>
    </location>
</feature>
<dbReference type="InterPro" id="IPR035906">
    <property type="entry name" value="MetI-like_sf"/>
</dbReference>
<keyword evidence="6 7" id="KW-0472">Membrane</keyword>
<feature type="transmembrane region" description="Helical" evidence="7">
    <location>
        <begin position="377"/>
        <end position="403"/>
    </location>
</feature>
<dbReference type="OrthoDB" id="5289542at2"/>
<dbReference type="RefSeq" id="WP_119335026.1">
    <property type="nucleotide sequence ID" value="NZ_AP018558.1"/>
</dbReference>
<feature type="transmembrane region" description="Helical" evidence="7">
    <location>
        <begin position="244"/>
        <end position="262"/>
    </location>
</feature>
<dbReference type="InterPro" id="IPR045621">
    <property type="entry name" value="BPD_transp_1_N"/>
</dbReference>
<protein>
    <submittedName>
        <fullName evidence="9">ABC transporter, permease protein</fullName>
    </submittedName>
</protein>
<dbReference type="KEGG" id="htl:HPTL_1012"/>
<sequence>MLGYLLRRLLWLVPTLLGITVVVFVVMAAAPGGISAATLVEGQNLEPEAKQALTEYYNRLYGLDQPLTVQYLRWLNHISPLGWESDESGALTGWPTFKMPDLGVSFRYGRPVAELLAERVPVTVLLNLLSAPLIYLGAIAIGVAAAARRGSRFDHLSSLLLLVLWSAPPMLVGVLLIGFFASAEYWHWFPTGGLSTREALDAPFWPVTPSFGAWLLLFVLPLATTGLFVAAARRSKRAGLRHPVVAGLVGLAVGFLLVRVTVPILAPGFLFDRIWHLILPVVTLSYGGIAFLAKLTRASLLEHLAADFTRTARAKGVPEQVVLWRHVFRNSLLPLITVAASLLPSLIAGSVIVETLFSIDGMGRLAVEAVQTRDRELVLSLTLISGLLTLIGYLVADIAYAIADPRVRYEG</sequence>
<evidence type="ECO:0000256" key="7">
    <source>
        <dbReference type="RuleBase" id="RU363032"/>
    </source>
</evidence>
<feature type="transmembrane region" description="Helical" evidence="7">
    <location>
        <begin position="124"/>
        <end position="147"/>
    </location>
</feature>
<evidence type="ECO:0000256" key="5">
    <source>
        <dbReference type="ARBA" id="ARBA00022989"/>
    </source>
</evidence>
<dbReference type="Pfam" id="PF19300">
    <property type="entry name" value="BPD_transp_1_N"/>
    <property type="match status" value="1"/>
</dbReference>
<evidence type="ECO:0000256" key="1">
    <source>
        <dbReference type="ARBA" id="ARBA00004651"/>
    </source>
</evidence>
<evidence type="ECO:0000256" key="6">
    <source>
        <dbReference type="ARBA" id="ARBA00023136"/>
    </source>
</evidence>
<accession>A0A2Z6DXQ4</accession>
<proteinExistence type="inferred from homology"/>
<feature type="domain" description="ABC transmembrane type-1" evidence="8">
    <location>
        <begin position="120"/>
        <end position="396"/>
    </location>
</feature>
<dbReference type="Proteomes" id="UP000262004">
    <property type="component" value="Chromosome"/>
</dbReference>
<evidence type="ECO:0000256" key="3">
    <source>
        <dbReference type="ARBA" id="ARBA00022475"/>
    </source>
</evidence>
<evidence type="ECO:0000313" key="10">
    <source>
        <dbReference type="Proteomes" id="UP000262004"/>
    </source>
</evidence>
<feature type="transmembrane region" description="Helical" evidence="7">
    <location>
        <begin position="159"/>
        <end position="181"/>
    </location>
</feature>
<organism evidence="9 10">
    <name type="scientific">Hydrogenophilus thermoluteolus</name>
    <name type="common">Pseudomonas hydrogenothermophila</name>
    <dbReference type="NCBI Taxonomy" id="297"/>
    <lineage>
        <taxon>Bacteria</taxon>
        <taxon>Pseudomonadati</taxon>
        <taxon>Pseudomonadota</taxon>
        <taxon>Hydrogenophilia</taxon>
        <taxon>Hydrogenophilales</taxon>
        <taxon>Hydrogenophilaceae</taxon>
        <taxon>Hydrogenophilus</taxon>
    </lineage>
</organism>
<evidence type="ECO:0000256" key="4">
    <source>
        <dbReference type="ARBA" id="ARBA00022692"/>
    </source>
</evidence>
<comment type="similarity">
    <text evidence="7">Belongs to the binding-protein-dependent transport system permease family.</text>
</comment>
<gene>
    <name evidence="9" type="ORF">HPTL_1012</name>
</gene>
<keyword evidence="3" id="KW-1003">Cell membrane</keyword>
<dbReference type="InterPro" id="IPR000515">
    <property type="entry name" value="MetI-like"/>
</dbReference>
<dbReference type="SUPFAM" id="SSF161098">
    <property type="entry name" value="MetI-like"/>
    <property type="match status" value="1"/>
</dbReference>
<dbReference type="AlphaFoldDB" id="A0A2Z6DXQ4"/>
<keyword evidence="10" id="KW-1185">Reference proteome</keyword>
<evidence type="ECO:0000256" key="2">
    <source>
        <dbReference type="ARBA" id="ARBA00022448"/>
    </source>
</evidence>
<keyword evidence="2 7" id="KW-0813">Transport</keyword>